<dbReference type="PANTHER" id="PTHR37165">
    <property type="entry name" value="PEPTIDASE U56 FAMILY"/>
    <property type="match status" value="1"/>
</dbReference>
<dbReference type="NCBIfam" id="NF041155">
    <property type="entry name" value="encap_f1"/>
    <property type="match status" value="1"/>
</dbReference>
<keyword evidence="3" id="KW-1284">Encapsulin nanocompartment</keyword>
<dbReference type="InterPro" id="IPR051429">
    <property type="entry name" value="Encapsulin_nc"/>
</dbReference>
<dbReference type="Proteomes" id="UP000199101">
    <property type="component" value="Unassembled WGS sequence"/>
</dbReference>
<evidence type="ECO:0000256" key="3">
    <source>
        <dbReference type="ARBA" id="ARBA00033787"/>
    </source>
</evidence>
<comment type="similarity">
    <text evidence="2">Belongs to the encapsulin family. Family 1 subfamily.</text>
</comment>
<dbReference type="EMBL" id="FMAG01000004">
    <property type="protein sequence ID" value="SCB33375.1"/>
    <property type="molecule type" value="Genomic_DNA"/>
</dbReference>
<dbReference type="Gene3D" id="3.30.2320.10">
    <property type="entry name" value="hypothetical protein PF0899 domain"/>
    <property type="match status" value="1"/>
</dbReference>
<organism evidence="4 5">
    <name type="scientific">Rhizobium multihospitium</name>
    <dbReference type="NCBI Taxonomy" id="410764"/>
    <lineage>
        <taxon>Bacteria</taxon>
        <taxon>Pseudomonadati</taxon>
        <taxon>Pseudomonadota</taxon>
        <taxon>Alphaproteobacteria</taxon>
        <taxon>Hyphomicrobiales</taxon>
        <taxon>Rhizobiaceae</taxon>
        <taxon>Rhizobium/Agrobacterium group</taxon>
        <taxon>Rhizobium</taxon>
    </lineage>
</organism>
<protein>
    <submittedName>
        <fullName evidence="4">Uncharacterized protein, linocin/CFP29 family</fullName>
    </submittedName>
</protein>
<evidence type="ECO:0000256" key="2">
    <source>
        <dbReference type="ARBA" id="ARBA00033743"/>
    </source>
</evidence>
<proteinExistence type="inferred from homology"/>
<dbReference type="PANTHER" id="PTHR37165:SF1">
    <property type="entry name" value="TYPE 1 ENCAPSULIN SHELL PROTEIN"/>
    <property type="match status" value="1"/>
</dbReference>
<dbReference type="STRING" id="410764.GA0061103_4609"/>
<dbReference type="RefSeq" id="WP_092713367.1">
    <property type="nucleotide sequence ID" value="NZ_FMAG01000004.1"/>
</dbReference>
<dbReference type="AlphaFoldDB" id="A0A1C3W0F1"/>
<keyword evidence="5" id="KW-1185">Reference proteome</keyword>
<evidence type="ECO:0000313" key="5">
    <source>
        <dbReference type="Proteomes" id="UP000199101"/>
    </source>
</evidence>
<reference evidence="5" key="1">
    <citation type="submission" date="2016-08" db="EMBL/GenBank/DDBJ databases">
        <authorList>
            <person name="Varghese N."/>
            <person name="Submissions Spin"/>
        </authorList>
    </citation>
    <scope>NUCLEOTIDE SEQUENCE [LARGE SCALE GENOMIC DNA]</scope>
    <source>
        <strain evidence="5">HAMBI 2975</strain>
    </source>
</reference>
<sequence>MDNLHRKLAPISNKAWEQVEEEARRTLKRHLAARRVVDVDGPKGAEFSAAGTGHLKQVAGLGDGVQASLRDVKAVVELRVPFELSRSAIDDVERGSEDSDWSPVKEAARKLAFSEDRAVFDGFAAAGIQGIREASSNPALNLPSSLKNYPDVVAKAVSQLRLAGVQGPYALVLGEEEYTAASGGSDEGYPVFHHIEKVVDGRIIWAPAIKGGFVLTTRGGDFSLDLGQDISIGYLSHSATTVELYFQESFTFRMLTAEAAIALLPAQAAADKSA</sequence>
<dbReference type="InterPro" id="IPR007544">
    <property type="entry name" value="ENCAP"/>
</dbReference>
<evidence type="ECO:0000313" key="4">
    <source>
        <dbReference type="EMBL" id="SCB33375.1"/>
    </source>
</evidence>
<dbReference type="Gene3D" id="3.30.2400.30">
    <property type="match status" value="1"/>
</dbReference>
<name>A0A1C3W0F1_9HYPH</name>
<gene>
    <name evidence="4" type="ORF">GA0061103_4609</name>
</gene>
<dbReference type="GO" id="GO:0140737">
    <property type="term" value="C:encapsulin nanocompartment"/>
    <property type="evidence" value="ECO:0007669"/>
    <property type="project" value="UniProtKB-SubCell"/>
</dbReference>
<dbReference type="Pfam" id="PF04454">
    <property type="entry name" value="Linocin_M18"/>
    <property type="match status" value="1"/>
</dbReference>
<evidence type="ECO:0000256" key="1">
    <source>
        <dbReference type="ARBA" id="ARBA00033738"/>
    </source>
</evidence>
<dbReference type="PIRSF" id="PIRSF019254">
    <property type="entry name" value="CFP29"/>
    <property type="match status" value="1"/>
</dbReference>
<comment type="subcellular location">
    <subcellularLocation>
        <location evidence="1">Encapsulin nanocompartment</location>
    </subcellularLocation>
</comment>
<dbReference type="OrthoDB" id="2922at2"/>
<accession>A0A1C3W0F1</accession>